<dbReference type="OrthoDB" id="9792991at2"/>
<reference evidence="15 16" key="1">
    <citation type="journal article" date="2005" name="Int. J. Syst. Evol. Microbiol.">
        <title>Bacillus litoralis sp. nov., isolated from a tidal flat of the Yellow Sea in Korea.</title>
        <authorList>
            <person name="Yoon J.H."/>
            <person name="Oh T.K."/>
        </authorList>
    </citation>
    <scope>NUCLEOTIDE SEQUENCE [LARGE SCALE GENOMIC DNA]</scope>
    <source>
        <strain evidence="15 16">SW-211</strain>
    </source>
</reference>
<dbReference type="InterPro" id="IPR003661">
    <property type="entry name" value="HisK_dim/P_dom"/>
</dbReference>
<keyword evidence="11" id="KW-0902">Two-component regulatory system</keyword>
<dbReference type="PROSITE" id="PS50109">
    <property type="entry name" value="HIS_KIN"/>
    <property type="match status" value="1"/>
</dbReference>
<evidence type="ECO:0000256" key="9">
    <source>
        <dbReference type="ARBA" id="ARBA00022840"/>
    </source>
</evidence>
<dbReference type="Gene3D" id="1.10.287.130">
    <property type="match status" value="1"/>
</dbReference>
<dbReference type="Proteomes" id="UP000321363">
    <property type="component" value="Unassembled WGS sequence"/>
</dbReference>
<dbReference type="RefSeq" id="WP_146948537.1">
    <property type="nucleotide sequence ID" value="NZ_VOQF01000006.1"/>
</dbReference>
<protein>
    <recommendedName>
        <fullName evidence="3">histidine kinase</fullName>
        <ecNumber evidence="3">2.7.13.3</ecNumber>
    </recommendedName>
</protein>
<dbReference type="GO" id="GO:0005524">
    <property type="term" value="F:ATP binding"/>
    <property type="evidence" value="ECO:0007669"/>
    <property type="project" value="UniProtKB-KW"/>
</dbReference>
<comment type="catalytic activity">
    <reaction evidence="1">
        <text>ATP + protein L-histidine = ADP + protein N-phospho-L-histidine.</text>
        <dbReference type="EC" id="2.7.13.3"/>
    </reaction>
</comment>
<dbReference type="GO" id="GO:0016036">
    <property type="term" value="P:cellular response to phosphate starvation"/>
    <property type="evidence" value="ECO:0007669"/>
    <property type="project" value="TreeGrafter"/>
</dbReference>
<dbReference type="PRINTS" id="PR00344">
    <property type="entry name" value="BCTRLSENSOR"/>
</dbReference>
<evidence type="ECO:0000256" key="13">
    <source>
        <dbReference type="SAM" id="Phobius"/>
    </source>
</evidence>
<evidence type="ECO:0000256" key="1">
    <source>
        <dbReference type="ARBA" id="ARBA00000085"/>
    </source>
</evidence>
<keyword evidence="8 15" id="KW-0418">Kinase</keyword>
<evidence type="ECO:0000256" key="8">
    <source>
        <dbReference type="ARBA" id="ARBA00022777"/>
    </source>
</evidence>
<dbReference type="Pfam" id="PF02518">
    <property type="entry name" value="HATPase_c"/>
    <property type="match status" value="1"/>
</dbReference>
<dbReference type="SUPFAM" id="SSF47384">
    <property type="entry name" value="Homodimeric domain of signal transducing histidine kinase"/>
    <property type="match status" value="1"/>
</dbReference>
<evidence type="ECO:0000256" key="2">
    <source>
        <dbReference type="ARBA" id="ARBA00004370"/>
    </source>
</evidence>
<evidence type="ECO:0000256" key="10">
    <source>
        <dbReference type="ARBA" id="ARBA00022989"/>
    </source>
</evidence>
<dbReference type="EC" id="2.7.13.3" evidence="3"/>
<dbReference type="InterPro" id="IPR005467">
    <property type="entry name" value="His_kinase_dom"/>
</dbReference>
<keyword evidence="10 13" id="KW-1133">Transmembrane helix</keyword>
<accession>A0A5C6W3T7</accession>
<dbReference type="Pfam" id="PF00512">
    <property type="entry name" value="HisKA"/>
    <property type="match status" value="1"/>
</dbReference>
<dbReference type="GO" id="GO:0004721">
    <property type="term" value="F:phosphoprotein phosphatase activity"/>
    <property type="evidence" value="ECO:0007669"/>
    <property type="project" value="TreeGrafter"/>
</dbReference>
<keyword evidence="7" id="KW-0547">Nucleotide-binding</keyword>
<feature type="transmembrane region" description="Helical" evidence="13">
    <location>
        <begin position="30"/>
        <end position="47"/>
    </location>
</feature>
<dbReference type="SMART" id="SM00388">
    <property type="entry name" value="HisKA"/>
    <property type="match status" value="1"/>
</dbReference>
<evidence type="ECO:0000313" key="16">
    <source>
        <dbReference type="Proteomes" id="UP000321363"/>
    </source>
</evidence>
<evidence type="ECO:0000256" key="6">
    <source>
        <dbReference type="ARBA" id="ARBA00022692"/>
    </source>
</evidence>
<gene>
    <name evidence="15" type="ORF">FS935_11115</name>
</gene>
<evidence type="ECO:0000256" key="3">
    <source>
        <dbReference type="ARBA" id="ARBA00012438"/>
    </source>
</evidence>
<dbReference type="InterPro" id="IPR050351">
    <property type="entry name" value="BphY/WalK/GraS-like"/>
</dbReference>
<evidence type="ECO:0000313" key="15">
    <source>
        <dbReference type="EMBL" id="TXC90466.1"/>
    </source>
</evidence>
<feature type="transmembrane region" description="Helical" evidence="13">
    <location>
        <begin position="7"/>
        <end position="24"/>
    </location>
</feature>
<dbReference type="AlphaFoldDB" id="A0A5C6W3T7"/>
<comment type="caution">
    <text evidence="15">The sequence shown here is derived from an EMBL/GenBank/DDBJ whole genome shotgun (WGS) entry which is preliminary data.</text>
</comment>
<keyword evidence="9" id="KW-0067">ATP-binding</keyword>
<keyword evidence="5" id="KW-0808">Transferase</keyword>
<feature type="domain" description="Histidine kinase" evidence="14">
    <location>
        <begin position="117"/>
        <end position="335"/>
    </location>
</feature>
<dbReference type="GO" id="GO:0000155">
    <property type="term" value="F:phosphorelay sensor kinase activity"/>
    <property type="evidence" value="ECO:0007669"/>
    <property type="project" value="InterPro"/>
</dbReference>
<proteinExistence type="predicted"/>
<sequence>MKFDKVTILLSFQWIVMTVLFIMFKDVKAYSILLFLIVNVISVTLLNNHLKFRKRLSELNVELTRAKKGHFHTRLLANDDHLVNDIIFSLNELIEQLENLHSDKIKSEAARKSLLSSISHDIRTPLTSIIGYIDAIKDDIATTQTEKEEYIEIVSKKSIQLKCLIEELFNLAKLDADELPMNFEQVDFAEITREILIEFLPQLKNLGIKIEVEIPDSACTITADQFSVVRILENLIKNAIQYGQQGKVLGVTLFDVDCEYQLTVWDKGPGLSKEDLEHVFEKMYRVDSSRNLSSGGSGLGLAIAKSLTEKNNGRIWVKSTPFFLTSFTIALPKSESYTIKK</sequence>
<dbReference type="FunFam" id="1.10.287.130:FF:000001">
    <property type="entry name" value="Two-component sensor histidine kinase"/>
    <property type="match status" value="1"/>
</dbReference>
<keyword evidence="6 13" id="KW-0812">Transmembrane</keyword>
<dbReference type="InterPro" id="IPR004358">
    <property type="entry name" value="Sig_transdc_His_kin-like_C"/>
</dbReference>
<keyword evidence="16" id="KW-1185">Reference proteome</keyword>
<evidence type="ECO:0000256" key="12">
    <source>
        <dbReference type="ARBA" id="ARBA00023136"/>
    </source>
</evidence>
<dbReference type="EMBL" id="VOQF01000006">
    <property type="protein sequence ID" value="TXC90466.1"/>
    <property type="molecule type" value="Genomic_DNA"/>
</dbReference>
<keyword evidence="4" id="KW-0597">Phosphoprotein</keyword>
<dbReference type="GO" id="GO:0005886">
    <property type="term" value="C:plasma membrane"/>
    <property type="evidence" value="ECO:0007669"/>
    <property type="project" value="TreeGrafter"/>
</dbReference>
<dbReference type="Gene3D" id="3.30.565.10">
    <property type="entry name" value="Histidine kinase-like ATPase, C-terminal domain"/>
    <property type="match status" value="1"/>
</dbReference>
<organism evidence="15 16">
    <name type="scientific">Metabacillus litoralis</name>
    <dbReference type="NCBI Taxonomy" id="152268"/>
    <lineage>
        <taxon>Bacteria</taxon>
        <taxon>Bacillati</taxon>
        <taxon>Bacillota</taxon>
        <taxon>Bacilli</taxon>
        <taxon>Bacillales</taxon>
        <taxon>Bacillaceae</taxon>
        <taxon>Metabacillus</taxon>
    </lineage>
</organism>
<evidence type="ECO:0000259" key="14">
    <source>
        <dbReference type="PROSITE" id="PS50109"/>
    </source>
</evidence>
<evidence type="ECO:0000256" key="11">
    <source>
        <dbReference type="ARBA" id="ARBA00023012"/>
    </source>
</evidence>
<dbReference type="FunFam" id="3.30.565.10:FF:000013">
    <property type="entry name" value="Two-component sensor histidine kinase"/>
    <property type="match status" value="1"/>
</dbReference>
<dbReference type="PANTHER" id="PTHR45453">
    <property type="entry name" value="PHOSPHATE REGULON SENSOR PROTEIN PHOR"/>
    <property type="match status" value="1"/>
</dbReference>
<evidence type="ECO:0000256" key="5">
    <source>
        <dbReference type="ARBA" id="ARBA00022679"/>
    </source>
</evidence>
<dbReference type="CDD" id="cd00082">
    <property type="entry name" value="HisKA"/>
    <property type="match status" value="1"/>
</dbReference>
<dbReference type="SUPFAM" id="SSF55874">
    <property type="entry name" value="ATPase domain of HSP90 chaperone/DNA topoisomerase II/histidine kinase"/>
    <property type="match status" value="1"/>
</dbReference>
<dbReference type="InterPro" id="IPR036890">
    <property type="entry name" value="HATPase_C_sf"/>
</dbReference>
<name>A0A5C6W3T7_9BACI</name>
<keyword evidence="12 13" id="KW-0472">Membrane</keyword>
<comment type="subcellular location">
    <subcellularLocation>
        <location evidence="2">Membrane</location>
    </subcellularLocation>
</comment>
<dbReference type="InterPro" id="IPR003594">
    <property type="entry name" value="HATPase_dom"/>
</dbReference>
<evidence type="ECO:0000256" key="4">
    <source>
        <dbReference type="ARBA" id="ARBA00022553"/>
    </source>
</evidence>
<dbReference type="InterPro" id="IPR036097">
    <property type="entry name" value="HisK_dim/P_sf"/>
</dbReference>
<dbReference type="PANTHER" id="PTHR45453:SF1">
    <property type="entry name" value="PHOSPHATE REGULON SENSOR PROTEIN PHOR"/>
    <property type="match status" value="1"/>
</dbReference>
<evidence type="ECO:0000256" key="7">
    <source>
        <dbReference type="ARBA" id="ARBA00022741"/>
    </source>
</evidence>
<dbReference type="SMART" id="SM00387">
    <property type="entry name" value="HATPase_c"/>
    <property type="match status" value="1"/>
</dbReference>